<evidence type="ECO:0000256" key="1">
    <source>
        <dbReference type="SAM" id="MobiDB-lite"/>
    </source>
</evidence>
<evidence type="ECO:0000313" key="2">
    <source>
        <dbReference type="EMBL" id="KAL2553043.1"/>
    </source>
</evidence>
<gene>
    <name evidence="2" type="ORF">Fot_06662</name>
</gene>
<evidence type="ECO:0000313" key="3">
    <source>
        <dbReference type="Proteomes" id="UP001604277"/>
    </source>
</evidence>
<comment type="caution">
    <text evidence="2">The sequence shown here is derived from an EMBL/GenBank/DDBJ whole genome shotgun (WGS) entry which is preliminary data.</text>
</comment>
<sequence length="150" mass="16991">MSMRGRADRVECEVEALVDTEVRTTVDGDQEEAVDIGVDTTVEGEAEVAEDTWVGTSVEGDAEEADQPHRWTTRSVRQKDSKRKAVENLDIDEQLQETRVKKPSQWVTSPYTTEGQWIKHVDATAFDLFRDVDPVKDKEFSAWYNQLGDG</sequence>
<feature type="region of interest" description="Disordered" evidence="1">
    <location>
        <begin position="59"/>
        <end position="85"/>
    </location>
</feature>
<dbReference type="AlphaFoldDB" id="A0ABD1WWH2"/>
<accession>A0ABD1WWH2</accession>
<proteinExistence type="predicted"/>
<reference evidence="3" key="1">
    <citation type="submission" date="2024-07" db="EMBL/GenBank/DDBJ databases">
        <title>Two chromosome-level genome assemblies of Korean endemic species Abeliophyllum distichum and Forsythia ovata (Oleaceae).</title>
        <authorList>
            <person name="Jang H."/>
        </authorList>
    </citation>
    <scope>NUCLEOTIDE SEQUENCE [LARGE SCALE GENOMIC DNA]</scope>
</reference>
<organism evidence="2 3">
    <name type="scientific">Forsythia ovata</name>
    <dbReference type="NCBI Taxonomy" id="205694"/>
    <lineage>
        <taxon>Eukaryota</taxon>
        <taxon>Viridiplantae</taxon>
        <taxon>Streptophyta</taxon>
        <taxon>Embryophyta</taxon>
        <taxon>Tracheophyta</taxon>
        <taxon>Spermatophyta</taxon>
        <taxon>Magnoliopsida</taxon>
        <taxon>eudicotyledons</taxon>
        <taxon>Gunneridae</taxon>
        <taxon>Pentapetalae</taxon>
        <taxon>asterids</taxon>
        <taxon>lamiids</taxon>
        <taxon>Lamiales</taxon>
        <taxon>Oleaceae</taxon>
        <taxon>Forsythieae</taxon>
        <taxon>Forsythia</taxon>
    </lineage>
</organism>
<dbReference type="EMBL" id="JBFOLJ010000002">
    <property type="protein sequence ID" value="KAL2553043.1"/>
    <property type="molecule type" value="Genomic_DNA"/>
</dbReference>
<dbReference type="Proteomes" id="UP001604277">
    <property type="component" value="Unassembled WGS sequence"/>
</dbReference>
<protein>
    <submittedName>
        <fullName evidence="2">Uncharacterized protein</fullName>
    </submittedName>
</protein>
<name>A0ABD1WWH2_9LAMI</name>
<keyword evidence="3" id="KW-1185">Reference proteome</keyword>